<protein>
    <submittedName>
        <fullName evidence="2">Uncharacterized protein</fullName>
    </submittedName>
</protein>
<comment type="caution">
    <text evidence="2">The sequence shown here is derived from an EMBL/GenBank/DDBJ whole genome shotgun (WGS) entry which is preliminary data.</text>
</comment>
<evidence type="ECO:0000256" key="1">
    <source>
        <dbReference type="SAM" id="MobiDB-lite"/>
    </source>
</evidence>
<evidence type="ECO:0000313" key="3">
    <source>
        <dbReference type="Proteomes" id="UP001280581"/>
    </source>
</evidence>
<reference evidence="2 3" key="1">
    <citation type="submission" date="2021-02" db="EMBL/GenBank/DDBJ databases">
        <title>Genome assembly of Pseudopithomyces chartarum.</title>
        <authorList>
            <person name="Jauregui R."/>
            <person name="Singh J."/>
            <person name="Voisey C."/>
        </authorList>
    </citation>
    <scope>NUCLEOTIDE SEQUENCE [LARGE SCALE GENOMIC DNA]</scope>
    <source>
        <strain evidence="2 3">AGR01</strain>
    </source>
</reference>
<feature type="compositionally biased region" description="Pro residues" evidence="1">
    <location>
        <begin position="66"/>
        <end position="77"/>
    </location>
</feature>
<evidence type="ECO:0000313" key="2">
    <source>
        <dbReference type="EMBL" id="KAK3214518.1"/>
    </source>
</evidence>
<feature type="compositionally biased region" description="Low complexity" evidence="1">
    <location>
        <begin position="1"/>
        <end position="12"/>
    </location>
</feature>
<name>A0AAN6M297_9PLEO</name>
<keyword evidence="3" id="KW-1185">Reference proteome</keyword>
<gene>
    <name evidence="2" type="ORF">GRF29_19g449513</name>
</gene>
<organism evidence="2 3">
    <name type="scientific">Pseudopithomyces chartarum</name>
    <dbReference type="NCBI Taxonomy" id="1892770"/>
    <lineage>
        <taxon>Eukaryota</taxon>
        <taxon>Fungi</taxon>
        <taxon>Dikarya</taxon>
        <taxon>Ascomycota</taxon>
        <taxon>Pezizomycotina</taxon>
        <taxon>Dothideomycetes</taxon>
        <taxon>Pleosporomycetidae</taxon>
        <taxon>Pleosporales</taxon>
        <taxon>Massarineae</taxon>
        <taxon>Didymosphaeriaceae</taxon>
        <taxon>Pseudopithomyces</taxon>
    </lineage>
</organism>
<feature type="compositionally biased region" description="Pro residues" evidence="1">
    <location>
        <begin position="26"/>
        <end position="54"/>
    </location>
</feature>
<dbReference type="EMBL" id="WVTA01000003">
    <property type="protein sequence ID" value="KAK3214518.1"/>
    <property type="molecule type" value="Genomic_DNA"/>
</dbReference>
<proteinExistence type="predicted"/>
<dbReference type="AlphaFoldDB" id="A0AAN6M297"/>
<dbReference type="Proteomes" id="UP001280581">
    <property type="component" value="Unassembled WGS sequence"/>
</dbReference>
<accession>A0AAN6M297</accession>
<sequence>MATQTVIYTTTTIGDSPHNFTSSFLPLPPSSPPSSPPSPSQSPLPSPPSSPPSPVHLNTPLQHPSFHPPSPRPPPPLLLLTATHHSLRTTHLRSHLSHRLTTATATQFIALWNTKSWVVLSLLCDQWLRGLIPGDGMWTPRNAAALRAKEDTSALRKLLPIVRIEAPDDDDIELDKEVLLIAQNFRLDKEGWDEEVAQGYLADAYRENGIEPPE</sequence>
<feature type="region of interest" description="Disordered" evidence="1">
    <location>
        <begin position="1"/>
        <end position="79"/>
    </location>
</feature>